<evidence type="ECO:0000256" key="1">
    <source>
        <dbReference type="ARBA" id="ARBA00002286"/>
    </source>
</evidence>
<protein>
    <submittedName>
        <fullName evidence="3">Transposase</fullName>
    </submittedName>
</protein>
<reference evidence="3" key="1">
    <citation type="journal article" date="2014" name="Int. J. Syst. Evol. Microbiol.">
        <title>Complete genome sequence of Corynebacterium casei LMG S-19264T (=DSM 44701T), isolated from a smear-ripened cheese.</title>
        <authorList>
            <consortium name="US DOE Joint Genome Institute (JGI-PGF)"/>
            <person name="Walter F."/>
            <person name="Albersmeier A."/>
            <person name="Kalinowski J."/>
            <person name="Ruckert C."/>
        </authorList>
    </citation>
    <scope>NUCLEOTIDE SEQUENCE</scope>
    <source>
        <strain evidence="3">CGMCC 1.12754</strain>
    </source>
</reference>
<evidence type="ECO:0000313" key="4">
    <source>
        <dbReference type="Proteomes" id="UP000622860"/>
    </source>
</evidence>
<dbReference type="PANTHER" id="PTHR46889">
    <property type="entry name" value="TRANSPOSASE INSF FOR INSERTION SEQUENCE IS3B-RELATED"/>
    <property type="match status" value="1"/>
</dbReference>
<sequence>MIEKFGLKRIVKYLCTVAGVSTSGYYNYFSLKSQQRREQREKDDLILKENILKANNHGRNKNKGAKQIKMTLFGEYQINYNLKRIRRVMKKYNIVCEIRRSNPYKKIAKATKEHAVLPNLLNREFKQNTPGKVLLTDITYLYYGKGQKAYLSTIIDGSTNEVLAYHLSSNIKLEIATETLNKLKKNRKVKLDKNALIHSDQGVHYTSPKYQNKVRKLRLNQSMSRRGNCWDNALQESFFGHLKDEVNIKQCGNLCELKREIKSYIRYYNNSRYQWNLKKMTPVQFRSHLQSAA</sequence>
<dbReference type="InterPro" id="IPR012337">
    <property type="entry name" value="RNaseH-like_sf"/>
</dbReference>
<comment type="function">
    <text evidence="1">Involved in the transposition of the insertion sequence.</text>
</comment>
<dbReference type="SUPFAM" id="SSF53098">
    <property type="entry name" value="Ribonuclease H-like"/>
    <property type="match status" value="1"/>
</dbReference>
<dbReference type="Pfam" id="PF00665">
    <property type="entry name" value="rve"/>
    <property type="match status" value="1"/>
</dbReference>
<dbReference type="Gene3D" id="3.30.420.10">
    <property type="entry name" value="Ribonuclease H-like superfamily/Ribonuclease H"/>
    <property type="match status" value="1"/>
</dbReference>
<dbReference type="InterPro" id="IPR050900">
    <property type="entry name" value="Transposase_IS3/IS150/IS904"/>
</dbReference>
<feature type="domain" description="Integrase catalytic" evidence="2">
    <location>
        <begin position="126"/>
        <end position="290"/>
    </location>
</feature>
<name>A0A917HI85_9BACI</name>
<evidence type="ECO:0000313" key="3">
    <source>
        <dbReference type="EMBL" id="GGG79879.1"/>
    </source>
</evidence>
<dbReference type="AlphaFoldDB" id="A0A917HI85"/>
<dbReference type="InterPro" id="IPR001584">
    <property type="entry name" value="Integrase_cat-core"/>
</dbReference>
<accession>A0A917HI85</accession>
<dbReference type="InterPro" id="IPR025948">
    <property type="entry name" value="HTH-like_dom"/>
</dbReference>
<dbReference type="NCBIfam" id="NF033516">
    <property type="entry name" value="transpos_IS3"/>
    <property type="match status" value="1"/>
</dbReference>
<evidence type="ECO:0000259" key="2">
    <source>
        <dbReference type="PROSITE" id="PS50994"/>
    </source>
</evidence>
<comment type="caution">
    <text evidence="3">The sequence shown here is derived from an EMBL/GenBank/DDBJ whole genome shotgun (WGS) entry which is preliminary data.</text>
</comment>
<dbReference type="InterPro" id="IPR048020">
    <property type="entry name" value="Transpos_IS3"/>
</dbReference>
<dbReference type="GO" id="GO:0003676">
    <property type="term" value="F:nucleic acid binding"/>
    <property type="evidence" value="ECO:0007669"/>
    <property type="project" value="InterPro"/>
</dbReference>
<gene>
    <name evidence="3" type="ORF">GCM10011398_26490</name>
</gene>
<dbReference type="GO" id="GO:0015074">
    <property type="term" value="P:DNA integration"/>
    <property type="evidence" value="ECO:0007669"/>
    <property type="project" value="InterPro"/>
</dbReference>
<dbReference type="PROSITE" id="PS50994">
    <property type="entry name" value="INTEGRASE"/>
    <property type="match status" value="1"/>
</dbReference>
<proteinExistence type="predicted"/>
<dbReference type="InterPro" id="IPR036397">
    <property type="entry name" value="RNaseH_sf"/>
</dbReference>
<organism evidence="3 4">
    <name type="scientific">Virgibacillus oceani</name>
    <dbReference type="NCBI Taxonomy" id="1479511"/>
    <lineage>
        <taxon>Bacteria</taxon>
        <taxon>Bacillati</taxon>
        <taxon>Bacillota</taxon>
        <taxon>Bacilli</taxon>
        <taxon>Bacillales</taxon>
        <taxon>Bacillaceae</taxon>
        <taxon>Virgibacillus</taxon>
    </lineage>
</organism>
<reference evidence="3" key="2">
    <citation type="submission" date="2020-09" db="EMBL/GenBank/DDBJ databases">
        <authorList>
            <person name="Sun Q."/>
            <person name="Zhou Y."/>
        </authorList>
    </citation>
    <scope>NUCLEOTIDE SEQUENCE</scope>
    <source>
        <strain evidence="3">CGMCC 1.12754</strain>
    </source>
</reference>
<dbReference type="Pfam" id="PF13276">
    <property type="entry name" value="HTH_21"/>
    <property type="match status" value="1"/>
</dbReference>
<dbReference type="EMBL" id="BMFR01000011">
    <property type="protein sequence ID" value="GGG79879.1"/>
    <property type="molecule type" value="Genomic_DNA"/>
</dbReference>
<dbReference type="Proteomes" id="UP000622860">
    <property type="component" value="Unassembled WGS sequence"/>
</dbReference>
<dbReference type="PANTHER" id="PTHR46889:SF5">
    <property type="entry name" value="INTEGRASE PROTEIN"/>
    <property type="match status" value="1"/>
</dbReference>
<dbReference type="Pfam" id="PF13333">
    <property type="entry name" value="rve_2"/>
    <property type="match status" value="1"/>
</dbReference>
<keyword evidence="4" id="KW-1185">Reference proteome</keyword>